<sequence>MNFSGGSGGGGRENDFLHMMMKPLPLPLNPAAIEGGDDGDGEFPKRDERVPQWSQLETRDLIAIRAELERDFTVAKRNKTLWEVVSARMRELGYRRTADQCKCKWKNLVNRYKASTTAELSLCSKLGGVSVPELGRGTTVGGDPNGTLKLEGNLHDEVFSDTHTPRSRCRLGRLLPEGKEDSQDITIRRLKAQTTKLQQFLVANNLVKPAPRAGEELFEVRVPPSRIASGMDFFSDPQRQAKLRRWGFAGKVGCQNILPARSESRTTKSTPKEQLLQRYQTPFALEIEGMNPPRSSIPQVHHVRREVRPKVAHQPLPDGALELSRCIYMQGVSIKPGGHQDEMVRQGPNRVH</sequence>
<keyword evidence="3 7" id="KW-0238">DNA-binding</keyword>
<dbReference type="Proteomes" id="UP000585474">
    <property type="component" value="Unassembled WGS sequence"/>
</dbReference>
<dbReference type="CDD" id="cd12203">
    <property type="entry name" value="GT1"/>
    <property type="match status" value="1"/>
</dbReference>
<dbReference type="EMBL" id="BJWL01000014">
    <property type="protein sequence ID" value="GFZ00913.1"/>
    <property type="molecule type" value="Genomic_DNA"/>
</dbReference>
<organism evidence="7 8">
    <name type="scientific">Actinidia rufa</name>
    <dbReference type="NCBI Taxonomy" id="165716"/>
    <lineage>
        <taxon>Eukaryota</taxon>
        <taxon>Viridiplantae</taxon>
        <taxon>Streptophyta</taxon>
        <taxon>Embryophyta</taxon>
        <taxon>Tracheophyta</taxon>
        <taxon>Spermatophyta</taxon>
        <taxon>Magnoliopsida</taxon>
        <taxon>eudicotyledons</taxon>
        <taxon>Gunneridae</taxon>
        <taxon>Pentapetalae</taxon>
        <taxon>asterids</taxon>
        <taxon>Ericales</taxon>
        <taxon>Actinidiaceae</taxon>
        <taxon>Actinidia</taxon>
    </lineage>
</organism>
<protein>
    <submittedName>
        <fullName evidence="7">Homeodomain-like superfamily protein</fullName>
    </submittedName>
</protein>
<evidence type="ECO:0000313" key="8">
    <source>
        <dbReference type="Proteomes" id="UP000585474"/>
    </source>
</evidence>
<dbReference type="GO" id="GO:0006355">
    <property type="term" value="P:regulation of DNA-templated transcription"/>
    <property type="evidence" value="ECO:0007669"/>
    <property type="project" value="UniProtKB-ARBA"/>
</dbReference>
<dbReference type="Pfam" id="PF13837">
    <property type="entry name" value="Myb_DNA-bind_4"/>
    <property type="match status" value="1"/>
</dbReference>
<dbReference type="PANTHER" id="PTHR21654:SF84">
    <property type="entry name" value="SI:DKEY-66I24.7"/>
    <property type="match status" value="1"/>
</dbReference>
<keyword evidence="8" id="KW-1185">Reference proteome</keyword>
<feature type="domain" description="Myb-like" evidence="6">
    <location>
        <begin position="45"/>
        <end position="109"/>
    </location>
</feature>
<accession>A0A7J0FQB2</accession>
<dbReference type="OrthoDB" id="691673at2759"/>
<proteinExistence type="predicted"/>
<evidence type="ECO:0000313" key="7">
    <source>
        <dbReference type="EMBL" id="GFZ00913.1"/>
    </source>
</evidence>
<evidence type="ECO:0000256" key="1">
    <source>
        <dbReference type="ARBA" id="ARBA00004123"/>
    </source>
</evidence>
<comment type="caution">
    <text evidence="7">The sequence shown here is derived from an EMBL/GenBank/DDBJ whole genome shotgun (WGS) entry which is preliminary data.</text>
</comment>
<dbReference type="PROSITE" id="PS50090">
    <property type="entry name" value="MYB_LIKE"/>
    <property type="match status" value="1"/>
</dbReference>
<dbReference type="AlphaFoldDB" id="A0A7J0FQB2"/>
<dbReference type="InterPro" id="IPR044822">
    <property type="entry name" value="Myb_DNA-bind_4"/>
</dbReference>
<keyword evidence="4" id="KW-0804">Transcription</keyword>
<reference evidence="7 8" key="1">
    <citation type="submission" date="2019-07" db="EMBL/GenBank/DDBJ databases">
        <title>De Novo Assembly of kiwifruit Actinidia rufa.</title>
        <authorList>
            <person name="Sugita-Konishi S."/>
            <person name="Sato K."/>
            <person name="Mori E."/>
            <person name="Abe Y."/>
            <person name="Kisaki G."/>
            <person name="Hamano K."/>
            <person name="Suezawa K."/>
            <person name="Otani M."/>
            <person name="Fukuda T."/>
            <person name="Manabe T."/>
            <person name="Gomi K."/>
            <person name="Tabuchi M."/>
            <person name="Akimitsu K."/>
            <person name="Kataoka I."/>
        </authorList>
    </citation>
    <scope>NUCLEOTIDE SEQUENCE [LARGE SCALE GENOMIC DNA]</scope>
    <source>
        <strain evidence="8">cv. Fuchu</strain>
    </source>
</reference>
<keyword evidence="7" id="KW-0371">Homeobox</keyword>
<comment type="subcellular location">
    <subcellularLocation>
        <location evidence="1">Nucleus</location>
    </subcellularLocation>
</comment>
<name>A0A7J0FQB2_9ERIC</name>
<gene>
    <name evidence="7" type="ORF">Acr_14g0005480</name>
</gene>
<dbReference type="InterPro" id="IPR001005">
    <property type="entry name" value="SANT/Myb"/>
</dbReference>
<evidence type="ECO:0000256" key="2">
    <source>
        <dbReference type="ARBA" id="ARBA00023015"/>
    </source>
</evidence>
<evidence type="ECO:0000259" key="6">
    <source>
        <dbReference type="PROSITE" id="PS50090"/>
    </source>
</evidence>
<dbReference type="GO" id="GO:0003677">
    <property type="term" value="F:DNA binding"/>
    <property type="evidence" value="ECO:0007669"/>
    <property type="project" value="UniProtKB-KW"/>
</dbReference>
<evidence type="ECO:0000256" key="4">
    <source>
        <dbReference type="ARBA" id="ARBA00023163"/>
    </source>
</evidence>
<dbReference type="FunFam" id="1.10.10.60:FF:000032">
    <property type="entry name" value="Zinc finger and SCAN domain-containing 20"/>
    <property type="match status" value="1"/>
</dbReference>
<evidence type="ECO:0000256" key="5">
    <source>
        <dbReference type="ARBA" id="ARBA00023242"/>
    </source>
</evidence>
<dbReference type="PANTHER" id="PTHR21654">
    <property type="entry name" value="FI21293P1"/>
    <property type="match status" value="1"/>
</dbReference>
<keyword evidence="2" id="KW-0805">Transcription regulation</keyword>
<dbReference type="Gene3D" id="1.10.10.60">
    <property type="entry name" value="Homeodomain-like"/>
    <property type="match status" value="1"/>
</dbReference>
<dbReference type="GO" id="GO:0005634">
    <property type="term" value="C:nucleus"/>
    <property type="evidence" value="ECO:0007669"/>
    <property type="project" value="UniProtKB-SubCell"/>
</dbReference>
<evidence type="ECO:0000256" key="3">
    <source>
        <dbReference type="ARBA" id="ARBA00023125"/>
    </source>
</evidence>
<keyword evidence="5" id="KW-0539">Nucleus</keyword>